<dbReference type="PANTHER" id="PTHR11540:SF16">
    <property type="entry name" value="MALATE DEHYDROGENASE, MITOCHONDRIAL"/>
    <property type="match status" value="1"/>
</dbReference>
<protein>
    <recommendedName>
        <fullName evidence="3">Lactate/malate dehydrogenase C-terminal domain-containing protein</fullName>
    </recommendedName>
</protein>
<dbReference type="AlphaFoldDB" id="A0ABD0Y3S5"/>
<keyword evidence="2" id="KW-0520">NAD</keyword>
<proteinExistence type="predicted"/>
<comment type="caution">
    <text evidence="4">The sequence shown here is derived from an EMBL/GenBank/DDBJ whole genome shotgun (WGS) entry which is preliminary data.</text>
</comment>
<dbReference type="Pfam" id="PF02866">
    <property type="entry name" value="Ldh_1_C"/>
    <property type="match status" value="1"/>
</dbReference>
<evidence type="ECO:0000259" key="3">
    <source>
        <dbReference type="Pfam" id="PF02866"/>
    </source>
</evidence>
<name>A0ABD0Y3S5_9HEMI</name>
<feature type="domain" description="Lactate/malate dehydrogenase C-terminal" evidence="3">
    <location>
        <begin position="22"/>
        <end position="180"/>
    </location>
</feature>
<organism evidence="4 5">
    <name type="scientific">Ranatra chinensis</name>
    <dbReference type="NCBI Taxonomy" id="642074"/>
    <lineage>
        <taxon>Eukaryota</taxon>
        <taxon>Metazoa</taxon>
        <taxon>Ecdysozoa</taxon>
        <taxon>Arthropoda</taxon>
        <taxon>Hexapoda</taxon>
        <taxon>Insecta</taxon>
        <taxon>Pterygota</taxon>
        <taxon>Neoptera</taxon>
        <taxon>Paraneoptera</taxon>
        <taxon>Hemiptera</taxon>
        <taxon>Heteroptera</taxon>
        <taxon>Panheteroptera</taxon>
        <taxon>Nepomorpha</taxon>
        <taxon>Nepidae</taxon>
        <taxon>Ranatrinae</taxon>
        <taxon>Ranatra</taxon>
    </lineage>
</organism>
<dbReference type="Proteomes" id="UP001558652">
    <property type="component" value="Unassembled WGS sequence"/>
</dbReference>
<dbReference type="Gene3D" id="3.90.110.10">
    <property type="entry name" value="Lactate dehydrogenase/glycoside hydrolase, family 4, C-terminal"/>
    <property type="match status" value="1"/>
</dbReference>
<dbReference type="GO" id="GO:0016491">
    <property type="term" value="F:oxidoreductase activity"/>
    <property type="evidence" value="ECO:0007669"/>
    <property type="project" value="UniProtKB-KW"/>
</dbReference>
<dbReference type="PANTHER" id="PTHR11540">
    <property type="entry name" value="MALATE AND LACTATE DEHYDROGENASE"/>
    <property type="match status" value="1"/>
</dbReference>
<keyword evidence="1" id="KW-0560">Oxidoreductase</keyword>
<evidence type="ECO:0000256" key="1">
    <source>
        <dbReference type="ARBA" id="ARBA00023002"/>
    </source>
</evidence>
<evidence type="ECO:0000256" key="2">
    <source>
        <dbReference type="ARBA" id="ARBA00023027"/>
    </source>
</evidence>
<accession>A0ABD0Y3S5</accession>
<dbReference type="InterPro" id="IPR015955">
    <property type="entry name" value="Lactate_DH/Glyco_Ohase_4_C"/>
</dbReference>
<dbReference type="SUPFAM" id="SSF56327">
    <property type="entry name" value="LDH C-terminal domain-like"/>
    <property type="match status" value="1"/>
</dbReference>
<sequence length="273" mass="30267">MFRLSGVLCPNRIIGSMASSVIRSKTTAARLLGFDPQTIRKIDVVGGTTPETMVPVVTGIQPCGEYLLDDVADIVAKIRTMEEKVTAIKNGKPPTLTSGYFASKFVNSLVAGYCGVLDCPVSAFVPSSVLPGVPYMSTPVEFSAAGVKRNHGMPLLSQAEIDLFEESIPILMEDIKRGEAYAKEAMEEEKDQLLTCFGAWTPSSALSDYALIPVLFHVIPRLKMASNMFYPYKNMLDRNRDLGRKHLHQFCSRIFSSCARWQEATWWLDLYLP</sequence>
<dbReference type="EMBL" id="JBFDAA010000015">
    <property type="protein sequence ID" value="KAL1117660.1"/>
    <property type="molecule type" value="Genomic_DNA"/>
</dbReference>
<gene>
    <name evidence="4" type="ORF">AAG570_003975</name>
</gene>
<evidence type="ECO:0000313" key="4">
    <source>
        <dbReference type="EMBL" id="KAL1117660.1"/>
    </source>
</evidence>
<reference evidence="4 5" key="1">
    <citation type="submission" date="2024-07" db="EMBL/GenBank/DDBJ databases">
        <title>Chromosome-level genome assembly of the water stick insect Ranatra chinensis (Heteroptera: Nepidae).</title>
        <authorList>
            <person name="Liu X."/>
        </authorList>
    </citation>
    <scope>NUCLEOTIDE SEQUENCE [LARGE SCALE GENOMIC DNA]</scope>
    <source>
        <strain evidence="4">Cailab_2021Rc</strain>
        <tissue evidence="4">Muscle</tissue>
    </source>
</reference>
<evidence type="ECO:0000313" key="5">
    <source>
        <dbReference type="Proteomes" id="UP001558652"/>
    </source>
</evidence>
<dbReference type="InterPro" id="IPR022383">
    <property type="entry name" value="Lactate/malate_DH_C"/>
</dbReference>
<keyword evidence="5" id="KW-1185">Reference proteome</keyword>